<dbReference type="Pfam" id="PF02308">
    <property type="entry name" value="MgtC"/>
    <property type="match status" value="1"/>
</dbReference>
<dbReference type="PANTHER" id="PTHR33778:SF1">
    <property type="entry name" value="MAGNESIUM TRANSPORTER YHID-RELATED"/>
    <property type="match status" value="1"/>
</dbReference>
<evidence type="ECO:0000256" key="2">
    <source>
        <dbReference type="ARBA" id="ARBA00009298"/>
    </source>
</evidence>
<evidence type="ECO:0000256" key="7">
    <source>
        <dbReference type="RuleBase" id="RU365041"/>
    </source>
</evidence>
<evidence type="ECO:0000256" key="4">
    <source>
        <dbReference type="ARBA" id="ARBA00022692"/>
    </source>
</evidence>
<keyword evidence="5 7" id="KW-1133">Transmembrane helix</keyword>
<comment type="caution">
    <text evidence="9">The sequence shown here is derived from an EMBL/GenBank/DDBJ whole genome shotgun (WGS) entry which is preliminary data.</text>
</comment>
<dbReference type="InterPro" id="IPR049177">
    <property type="entry name" value="MgtC_SapB_SrpB_YhiD_N"/>
</dbReference>
<sequence>MQAILADFHNQTSPDHWVLFARLIGASLFGGLIGLEREMRHHSAGLRTHILVSLAAALFVIVSTQVPELMPDDSNVLRVDPTRVIQAITEGVAFLAAGIVFFQKGTVKGLTTGAGLWFSGAVGLTIGLGLWSLGIFGSLLGLFVLFLLQKLEAKTRISPRNKSGEKPDQSPDAE</sequence>
<dbReference type="PANTHER" id="PTHR33778">
    <property type="entry name" value="PROTEIN MGTC"/>
    <property type="match status" value="1"/>
</dbReference>
<protein>
    <recommendedName>
        <fullName evidence="7">Protein MgtC</fullName>
    </recommendedName>
</protein>
<feature type="transmembrane region" description="Helical" evidence="7">
    <location>
        <begin position="44"/>
        <end position="64"/>
    </location>
</feature>
<evidence type="ECO:0000256" key="3">
    <source>
        <dbReference type="ARBA" id="ARBA00022475"/>
    </source>
</evidence>
<dbReference type="GO" id="GO:0005886">
    <property type="term" value="C:plasma membrane"/>
    <property type="evidence" value="ECO:0007669"/>
    <property type="project" value="UniProtKB-SubCell"/>
</dbReference>
<evidence type="ECO:0000259" key="8">
    <source>
        <dbReference type="Pfam" id="PF02308"/>
    </source>
</evidence>
<evidence type="ECO:0000313" key="10">
    <source>
        <dbReference type="Proteomes" id="UP000295097"/>
    </source>
</evidence>
<organism evidence="9 10">
    <name type="scientific">Martelella mediterranea</name>
    <dbReference type="NCBI Taxonomy" id="293089"/>
    <lineage>
        <taxon>Bacteria</taxon>
        <taxon>Pseudomonadati</taxon>
        <taxon>Pseudomonadota</taxon>
        <taxon>Alphaproteobacteria</taxon>
        <taxon>Hyphomicrobiales</taxon>
        <taxon>Aurantimonadaceae</taxon>
        <taxon>Martelella</taxon>
    </lineage>
</organism>
<feature type="transmembrane region" description="Helical" evidence="7">
    <location>
        <begin position="84"/>
        <end position="102"/>
    </location>
</feature>
<feature type="domain" description="MgtC/SapB/SrpB/YhiD N-terminal" evidence="8">
    <location>
        <begin position="24"/>
        <end position="153"/>
    </location>
</feature>
<comment type="similarity">
    <text evidence="2 7">Belongs to the MgtC/SapB family.</text>
</comment>
<keyword evidence="4 7" id="KW-0812">Transmembrane</keyword>
<comment type="subcellular location">
    <subcellularLocation>
        <location evidence="7">Cell inner membrane</location>
        <topology evidence="7">Multi-pass membrane protein</topology>
    </subcellularLocation>
    <subcellularLocation>
        <location evidence="1">Cell membrane</location>
        <topology evidence="1">Multi-pass membrane protein</topology>
    </subcellularLocation>
</comment>
<feature type="transmembrane region" description="Helical" evidence="7">
    <location>
        <begin position="114"/>
        <end position="147"/>
    </location>
</feature>
<keyword evidence="3" id="KW-1003">Cell membrane</keyword>
<dbReference type="EMBL" id="SMAR01000009">
    <property type="protein sequence ID" value="TCT40371.1"/>
    <property type="molecule type" value="Genomic_DNA"/>
</dbReference>
<dbReference type="Proteomes" id="UP000295097">
    <property type="component" value="Unassembled WGS sequence"/>
</dbReference>
<dbReference type="OrthoDB" id="9811198at2"/>
<dbReference type="AlphaFoldDB" id="A0A4R3NSZ5"/>
<keyword evidence="10" id="KW-1185">Reference proteome</keyword>
<evidence type="ECO:0000256" key="5">
    <source>
        <dbReference type="ARBA" id="ARBA00022989"/>
    </source>
</evidence>
<reference evidence="9 10" key="1">
    <citation type="submission" date="2019-03" db="EMBL/GenBank/DDBJ databases">
        <title>Freshwater and sediment microbial communities from various areas in North America, analyzing microbe dynamics in response to fracking.</title>
        <authorList>
            <person name="Lamendella R."/>
        </authorList>
    </citation>
    <scope>NUCLEOTIDE SEQUENCE [LARGE SCALE GENOMIC DNA]</scope>
    <source>
        <strain evidence="9 10">175.2</strain>
    </source>
</reference>
<dbReference type="InterPro" id="IPR003416">
    <property type="entry name" value="MgtC/SapB/SrpB/YhiD_fam"/>
</dbReference>
<name>A0A4R3NSZ5_9HYPH</name>
<evidence type="ECO:0000256" key="1">
    <source>
        <dbReference type="ARBA" id="ARBA00004651"/>
    </source>
</evidence>
<accession>A0A4R3NSZ5</accession>
<feature type="transmembrane region" description="Helical" evidence="7">
    <location>
        <begin position="17"/>
        <end position="35"/>
    </location>
</feature>
<dbReference type="RefSeq" id="WP_132310437.1">
    <property type="nucleotide sequence ID" value="NZ_SMAR01000009.1"/>
</dbReference>
<keyword evidence="6 7" id="KW-0472">Membrane</keyword>
<evidence type="ECO:0000313" key="9">
    <source>
        <dbReference type="EMBL" id="TCT40371.1"/>
    </source>
</evidence>
<proteinExistence type="inferred from homology"/>
<dbReference type="PRINTS" id="PR01837">
    <property type="entry name" value="MGTCSAPBPROT"/>
</dbReference>
<evidence type="ECO:0000256" key="6">
    <source>
        <dbReference type="ARBA" id="ARBA00023136"/>
    </source>
</evidence>
<keyword evidence="7" id="KW-0997">Cell inner membrane</keyword>
<gene>
    <name evidence="9" type="ORF">EDC90_100993</name>
</gene>